<feature type="coiled-coil region" evidence="1">
    <location>
        <begin position="119"/>
        <end position="146"/>
    </location>
</feature>
<gene>
    <name evidence="2" type="ORF">KS419_02160</name>
</gene>
<protein>
    <submittedName>
        <fullName evidence="2">Uncharacterized protein</fullName>
    </submittedName>
</protein>
<dbReference type="EMBL" id="JAHQCS010000035">
    <property type="protein sequence ID" value="MBU9710545.1"/>
    <property type="molecule type" value="Genomic_DNA"/>
</dbReference>
<evidence type="ECO:0000313" key="2">
    <source>
        <dbReference type="EMBL" id="MBU9710545.1"/>
    </source>
</evidence>
<evidence type="ECO:0000256" key="1">
    <source>
        <dbReference type="SAM" id="Coils"/>
    </source>
</evidence>
<keyword evidence="3" id="KW-1185">Reference proteome</keyword>
<evidence type="ECO:0000313" key="3">
    <source>
        <dbReference type="Proteomes" id="UP000784880"/>
    </source>
</evidence>
<organism evidence="2 3">
    <name type="scientific">Evansella tamaricis</name>
    <dbReference type="NCBI Taxonomy" id="2069301"/>
    <lineage>
        <taxon>Bacteria</taxon>
        <taxon>Bacillati</taxon>
        <taxon>Bacillota</taxon>
        <taxon>Bacilli</taxon>
        <taxon>Bacillales</taxon>
        <taxon>Bacillaceae</taxon>
        <taxon>Evansella</taxon>
    </lineage>
</organism>
<dbReference type="Proteomes" id="UP000784880">
    <property type="component" value="Unassembled WGS sequence"/>
</dbReference>
<keyword evidence="1" id="KW-0175">Coiled coil</keyword>
<comment type="caution">
    <text evidence="2">The sequence shown here is derived from an EMBL/GenBank/DDBJ whole genome shotgun (WGS) entry which is preliminary data.</text>
</comment>
<dbReference type="RefSeq" id="WP_217064436.1">
    <property type="nucleotide sequence ID" value="NZ_JAHQCS010000035.1"/>
</dbReference>
<name>A0ABS6JAA1_9BACI</name>
<accession>A0ABS6JAA1</accession>
<reference evidence="2 3" key="1">
    <citation type="submission" date="2021-06" db="EMBL/GenBank/DDBJ databases">
        <title>Bacillus sp. RD4P76, an endophyte from a halophyte.</title>
        <authorList>
            <person name="Sun J.-Q."/>
        </authorList>
    </citation>
    <scope>NUCLEOTIDE SEQUENCE [LARGE SCALE GENOMIC DNA]</scope>
    <source>
        <strain evidence="2 3">CGMCC 1.15917</strain>
    </source>
</reference>
<sequence>MLGCIYLIKLDSGKVIPAICLEHHSSYCLFSQIVSASKEDIFNAQSQKAMINQNKGKPDNDKIKIRGKYEINSIYIGKPNGLKDKSIVLVKRNFKVTEKNLIKKIAEVNELVVSDCLALSKEIDKRNKLQKEMHILKKKIKLAEINNEKYSHYELRIDEILKELGYPLSKKKKKGAYQNYREVPNKGFIKTYLGGRGR</sequence>
<proteinExistence type="predicted"/>